<comment type="caution">
    <text evidence="2">The sequence shown here is derived from an EMBL/GenBank/DDBJ whole genome shotgun (WGS) entry which is preliminary data.</text>
</comment>
<evidence type="ECO:0008006" key="4">
    <source>
        <dbReference type="Google" id="ProtNLM"/>
    </source>
</evidence>
<feature type="chain" id="PRO_5032863456" description="Outer membrane protein beta-barrel domain-containing protein" evidence="1">
    <location>
        <begin position="23"/>
        <end position="164"/>
    </location>
</feature>
<dbReference type="RefSeq" id="WP_153213967.1">
    <property type="nucleotide sequence ID" value="NZ_WIBF01000001.1"/>
</dbReference>
<name>A0A843YAZ0_9RHOB</name>
<proteinExistence type="predicted"/>
<keyword evidence="3" id="KW-1185">Reference proteome</keyword>
<sequence length="164" mass="17776">MWMARAVALGLMVSISVLPGYAQDQRGFFLGAGWPGGGQVHLFENRGSGAQLGPSHALQLQTYQQGASLQRLADQWEMDPQSLNRHTPVQLQAGYDFGRLLGYLSLQDDGHEGVMELDQGALSIGISVPVRQNIQLIGEVSQTEANAANTGTYNIWSLSAGFRF</sequence>
<organism evidence="2 3">
    <name type="scientific">Tritonibacter litoralis</name>
    <dbReference type="NCBI Taxonomy" id="2662264"/>
    <lineage>
        <taxon>Bacteria</taxon>
        <taxon>Pseudomonadati</taxon>
        <taxon>Pseudomonadota</taxon>
        <taxon>Alphaproteobacteria</taxon>
        <taxon>Rhodobacterales</taxon>
        <taxon>Paracoccaceae</taxon>
        <taxon>Tritonibacter</taxon>
    </lineage>
</organism>
<accession>A0A843YAZ0</accession>
<dbReference type="Proteomes" id="UP000444174">
    <property type="component" value="Unassembled WGS sequence"/>
</dbReference>
<keyword evidence="1" id="KW-0732">Signal</keyword>
<evidence type="ECO:0000313" key="2">
    <source>
        <dbReference type="EMBL" id="MQQ07048.1"/>
    </source>
</evidence>
<gene>
    <name evidence="2" type="ORF">GFB49_01130</name>
</gene>
<reference evidence="2 3" key="1">
    <citation type="submission" date="2019-10" db="EMBL/GenBank/DDBJ databases">
        <title>Epibacterium sp. nov., isolated from seawater.</title>
        <authorList>
            <person name="Zhang X."/>
            <person name="Li N."/>
        </authorList>
    </citation>
    <scope>NUCLEOTIDE SEQUENCE [LARGE SCALE GENOMIC DNA]</scope>
    <source>
        <strain evidence="2 3">SM1979</strain>
    </source>
</reference>
<protein>
    <recommendedName>
        <fullName evidence="4">Outer membrane protein beta-barrel domain-containing protein</fullName>
    </recommendedName>
</protein>
<dbReference type="EMBL" id="WIBF01000001">
    <property type="protein sequence ID" value="MQQ07048.1"/>
    <property type="molecule type" value="Genomic_DNA"/>
</dbReference>
<evidence type="ECO:0000256" key="1">
    <source>
        <dbReference type="SAM" id="SignalP"/>
    </source>
</evidence>
<feature type="signal peptide" evidence="1">
    <location>
        <begin position="1"/>
        <end position="22"/>
    </location>
</feature>
<evidence type="ECO:0000313" key="3">
    <source>
        <dbReference type="Proteomes" id="UP000444174"/>
    </source>
</evidence>
<dbReference type="AlphaFoldDB" id="A0A843YAZ0"/>